<evidence type="ECO:0000313" key="2">
    <source>
        <dbReference type="EMBL" id="RRT36740.1"/>
    </source>
</evidence>
<protein>
    <submittedName>
        <fullName evidence="2">Uncharacterized protein</fullName>
    </submittedName>
</protein>
<comment type="caution">
    <text evidence="2">The sequence shown here is derived from an EMBL/GenBank/DDBJ whole genome shotgun (WGS) entry which is preliminary data.</text>
</comment>
<feature type="non-terminal residue" evidence="2">
    <location>
        <position position="126"/>
    </location>
</feature>
<name>A0A426XBD0_ENSVE</name>
<accession>A0A426XBD0</accession>
<reference evidence="2 3" key="1">
    <citation type="journal article" date="2014" name="Agronomy (Basel)">
        <title>A Draft Genome Sequence for Ensete ventricosum, the Drought-Tolerant Tree Against Hunger.</title>
        <authorList>
            <person name="Harrison J."/>
            <person name="Moore K.A."/>
            <person name="Paszkiewicz K."/>
            <person name="Jones T."/>
            <person name="Grant M."/>
            <person name="Ambacheew D."/>
            <person name="Muzemil S."/>
            <person name="Studholme D.J."/>
        </authorList>
    </citation>
    <scope>NUCLEOTIDE SEQUENCE [LARGE SCALE GENOMIC DNA]</scope>
</reference>
<dbReference type="AlphaFoldDB" id="A0A426XBD0"/>
<sequence length="126" mass="14047">MEVGIAPVRLLRVADKCCRRLGRREGGREGGQGVVADKCCRRLGRREGGREGGQGVRQSISRNVSDERLPREGGILPVRLLSWRLRITSLRSAPVSAGISPVRLFEPRRSDSRWSRLPSSGWSWPC</sequence>
<dbReference type="Proteomes" id="UP000287651">
    <property type="component" value="Unassembled WGS sequence"/>
</dbReference>
<proteinExistence type="predicted"/>
<feature type="region of interest" description="Disordered" evidence="1">
    <location>
        <begin position="45"/>
        <end position="65"/>
    </location>
</feature>
<evidence type="ECO:0000313" key="3">
    <source>
        <dbReference type="Proteomes" id="UP000287651"/>
    </source>
</evidence>
<gene>
    <name evidence="2" type="ORF">B296_00041690</name>
</gene>
<dbReference type="EMBL" id="AMZH03023185">
    <property type="protein sequence ID" value="RRT36740.1"/>
    <property type="molecule type" value="Genomic_DNA"/>
</dbReference>
<evidence type="ECO:0000256" key="1">
    <source>
        <dbReference type="SAM" id="MobiDB-lite"/>
    </source>
</evidence>
<organism evidence="2 3">
    <name type="scientific">Ensete ventricosum</name>
    <name type="common">Abyssinian banana</name>
    <name type="synonym">Musa ensete</name>
    <dbReference type="NCBI Taxonomy" id="4639"/>
    <lineage>
        <taxon>Eukaryota</taxon>
        <taxon>Viridiplantae</taxon>
        <taxon>Streptophyta</taxon>
        <taxon>Embryophyta</taxon>
        <taxon>Tracheophyta</taxon>
        <taxon>Spermatophyta</taxon>
        <taxon>Magnoliopsida</taxon>
        <taxon>Liliopsida</taxon>
        <taxon>Zingiberales</taxon>
        <taxon>Musaceae</taxon>
        <taxon>Ensete</taxon>
    </lineage>
</organism>